<dbReference type="Pfam" id="PF13610">
    <property type="entry name" value="DDE_Tnp_IS240"/>
    <property type="match status" value="1"/>
</dbReference>
<dbReference type="Proteomes" id="UP000612362">
    <property type="component" value="Unassembled WGS sequence"/>
</dbReference>
<dbReference type="InterPro" id="IPR032874">
    <property type="entry name" value="DDE_dom"/>
</dbReference>
<gene>
    <name evidence="2" type="ORF">KSX_86220</name>
</gene>
<comment type="caution">
    <text evidence="2">The sequence shown here is derived from an EMBL/GenBank/DDBJ whole genome shotgun (WGS) entry which is preliminary data.</text>
</comment>
<protein>
    <recommendedName>
        <fullName evidence="1">DDE domain-containing protein</fullName>
    </recommendedName>
</protein>
<evidence type="ECO:0000313" key="2">
    <source>
        <dbReference type="EMBL" id="GHO50459.1"/>
    </source>
</evidence>
<reference evidence="2" key="1">
    <citation type="submission" date="2020-10" db="EMBL/GenBank/DDBJ databases">
        <title>Taxonomic study of unclassified bacteria belonging to the class Ktedonobacteria.</title>
        <authorList>
            <person name="Yabe S."/>
            <person name="Wang C.M."/>
            <person name="Zheng Y."/>
            <person name="Sakai Y."/>
            <person name="Cavaletti L."/>
            <person name="Monciardini P."/>
            <person name="Donadio S."/>
        </authorList>
    </citation>
    <scope>NUCLEOTIDE SEQUENCE</scope>
    <source>
        <strain evidence="2">SOSP1-1</strain>
    </source>
</reference>
<proteinExistence type="predicted"/>
<name>A0A8J3I6G0_9CHLR</name>
<organism evidence="2 3">
    <name type="scientific">Ktedonospora formicarum</name>
    <dbReference type="NCBI Taxonomy" id="2778364"/>
    <lineage>
        <taxon>Bacteria</taxon>
        <taxon>Bacillati</taxon>
        <taxon>Chloroflexota</taxon>
        <taxon>Ktedonobacteria</taxon>
        <taxon>Ktedonobacterales</taxon>
        <taxon>Ktedonobacteraceae</taxon>
        <taxon>Ktedonospora</taxon>
    </lineage>
</organism>
<keyword evidence="3" id="KW-1185">Reference proteome</keyword>
<dbReference type="AlphaFoldDB" id="A0A8J3I6G0"/>
<evidence type="ECO:0000313" key="3">
    <source>
        <dbReference type="Proteomes" id="UP000612362"/>
    </source>
</evidence>
<dbReference type="EMBL" id="BNJF01000008">
    <property type="protein sequence ID" value="GHO50459.1"/>
    <property type="molecule type" value="Genomic_DNA"/>
</dbReference>
<sequence>MKYLNNLIEQDHRFIKRLTKPGMGFFSFETASRTLQGYEAYNMIRNGQLQKVKKGDVRGQGVLVAKLFGVAA</sequence>
<accession>A0A8J3I6G0</accession>
<feature type="domain" description="DDE" evidence="1">
    <location>
        <begin position="2"/>
        <end position="47"/>
    </location>
</feature>
<evidence type="ECO:0000259" key="1">
    <source>
        <dbReference type="Pfam" id="PF13610"/>
    </source>
</evidence>